<dbReference type="Pfam" id="PF13679">
    <property type="entry name" value="Methyltransf_32"/>
    <property type="match status" value="1"/>
</dbReference>
<dbReference type="InterPro" id="IPR052220">
    <property type="entry name" value="METTL25"/>
</dbReference>
<organism evidence="2">
    <name type="scientific">Cyberlindnera fabianii</name>
    <name type="common">Yeast</name>
    <name type="synonym">Hansenula fabianii</name>
    <dbReference type="NCBI Taxonomy" id="36022"/>
    <lineage>
        <taxon>Eukaryota</taxon>
        <taxon>Fungi</taxon>
        <taxon>Dikarya</taxon>
        <taxon>Ascomycota</taxon>
        <taxon>Saccharomycotina</taxon>
        <taxon>Saccharomycetes</taxon>
        <taxon>Phaffomycetales</taxon>
        <taxon>Phaffomycetaceae</taxon>
        <taxon>Cyberlindnera</taxon>
    </lineage>
</organism>
<dbReference type="EMBL" id="LK052913">
    <property type="protein sequence ID" value="CDR47081.1"/>
    <property type="molecule type" value="Genomic_DNA"/>
</dbReference>
<accession>A0A061BCN5</accession>
<gene>
    <name evidence="2" type="ORF">CYFA0S_28e00364g</name>
</gene>
<dbReference type="OrthoDB" id="10258156at2759"/>
<evidence type="ECO:0000259" key="1">
    <source>
        <dbReference type="Pfam" id="PF13679"/>
    </source>
</evidence>
<feature type="domain" description="Methyltransferase" evidence="1">
    <location>
        <begin position="41"/>
        <end position="183"/>
    </location>
</feature>
<protein>
    <submittedName>
        <fullName evidence="2">CYFA0S28e00364g1_1</fullName>
    </submittedName>
</protein>
<dbReference type="InterPro" id="IPR025714">
    <property type="entry name" value="Methyltranfer_dom"/>
</dbReference>
<reference evidence="2" key="1">
    <citation type="journal article" date="2014" name="Genome Announc.">
        <title>Genome sequence of the yeast Cyberlindnera fabianii (Hansenula fabianii).</title>
        <authorList>
            <person name="Freel K.C."/>
            <person name="Sarilar V."/>
            <person name="Neuveglise C."/>
            <person name="Devillers H."/>
            <person name="Friedrich A."/>
            <person name="Schacherer J."/>
        </authorList>
    </citation>
    <scope>NUCLEOTIDE SEQUENCE</scope>
    <source>
        <strain evidence="2">YJS4271</strain>
    </source>
</reference>
<name>A0A061BCN5_CYBFA</name>
<evidence type="ECO:0000313" key="2">
    <source>
        <dbReference type="EMBL" id="CDR47081.1"/>
    </source>
</evidence>
<sequence>MNELISLYRHLQSDTDLSLPKTKTTLTIPHYPTLPTTLSPRKTHEISQMVGYITDLHNLYQFDFLIDVGSGGAHLSRALNMRLRVPIVCVEEDMRRVCIARRMDRMIGVIDLFYVRELNSVYGEEVQKFIGARKKSNCGIARGFVIGLDVCGDLGTEIVEFIKTGHSPIDIIGCCFVACCFHKCTRLLTIDDYDAYDVLSGLTKCSDQDIRALTEDEIMQKYQIEAQDESIEQWRLEKGPLSSILESIVHQDRMDALQGYNVSKDIMFDYTMSSRNVSITAIRR</sequence>
<proteinExistence type="predicted"/>
<dbReference type="AlphaFoldDB" id="A0A061BCN5"/>
<dbReference type="VEuPathDB" id="FungiDB:BON22_4633"/>
<dbReference type="PANTHER" id="PTHR12496">
    <property type="entry name" value="CGI-41 METHYLTRANSFERASE"/>
    <property type="match status" value="1"/>
</dbReference>